<name>A0A0Q9YMX0_9GAMM</name>
<dbReference type="EMBL" id="LKHV01000015">
    <property type="protein sequence ID" value="KRG17539.1"/>
    <property type="molecule type" value="Genomic_DNA"/>
</dbReference>
<dbReference type="Proteomes" id="UP000051494">
    <property type="component" value="Unassembled WGS sequence"/>
</dbReference>
<dbReference type="AlphaFoldDB" id="A0A0Q9YMX0"/>
<reference evidence="1" key="1">
    <citation type="submission" date="2015-09" db="EMBL/GenBank/DDBJ databases">
        <title>Draft Genome Sequences of Two Novel Amoeba-resistant Intranuclear Bacteria, Candidatus Berkiella cookevillensis and Candidatus Berkiella aquae.</title>
        <authorList>
            <person name="Mehari Y.T."/>
            <person name="Arivett B.A."/>
            <person name="Farone A.L."/>
            <person name="Gunderson J.H."/>
            <person name="Farone M.B."/>
        </authorList>
    </citation>
    <scope>NUCLEOTIDE SEQUENCE [LARGE SCALE GENOMIC DNA]</scope>
    <source>
        <strain evidence="1">CC99</strain>
    </source>
</reference>
<protein>
    <submittedName>
        <fullName evidence="1">Uncharacterized protein</fullName>
    </submittedName>
</protein>
<reference evidence="2" key="3">
    <citation type="submission" date="2021-06" db="EMBL/GenBank/DDBJ databases">
        <title>Genomic Description and Analysis of Intracellular Bacteria, Candidatus Berkiella cookevillensis and Candidatus Berkiella aquae.</title>
        <authorList>
            <person name="Kidane D.T."/>
            <person name="Mehari Y.T."/>
            <person name="Rice F.C."/>
            <person name="Arivett B.A."/>
            <person name="Farone A.L."/>
            <person name="Berk S.G."/>
            <person name="Farone M.B."/>
        </authorList>
    </citation>
    <scope>NUCLEOTIDE SEQUENCE</scope>
    <source>
        <strain evidence="2">CC99</strain>
    </source>
</reference>
<proteinExistence type="predicted"/>
<comment type="caution">
    <text evidence="1">The sequence shown here is derived from an EMBL/GenBank/DDBJ whole genome shotgun (WGS) entry which is preliminary data.</text>
</comment>
<sequence length="66" mass="7468">MREAFDWSSKRDADVANNKALLFMAKAGSAYQAKQKMLADYKNQIKAVEEDTMEGLNHVFAKLKIS</sequence>
<organism evidence="1">
    <name type="scientific">Candidatus Berkiella cookevillensis</name>
    <dbReference type="NCBI Taxonomy" id="437022"/>
    <lineage>
        <taxon>Bacteria</taxon>
        <taxon>Pseudomonadati</taxon>
        <taxon>Pseudomonadota</taxon>
        <taxon>Gammaproteobacteria</taxon>
        <taxon>Candidatus Berkiellales</taxon>
        <taxon>Candidatus Berkiellaceae</taxon>
        <taxon>Candidatus Berkiella</taxon>
    </lineage>
</organism>
<evidence type="ECO:0000313" key="1">
    <source>
        <dbReference type="EMBL" id="KRG17539.1"/>
    </source>
</evidence>
<evidence type="ECO:0000313" key="2">
    <source>
        <dbReference type="EMBL" id="MCS5707963.1"/>
    </source>
</evidence>
<keyword evidence="3" id="KW-1185">Reference proteome</keyword>
<dbReference type="EMBL" id="LKHV02000001">
    <property type="protein sequence ID" value="MCS5707963.1"/>
    <property type="molecule type" value="Genomic_DNA"/>
</dbReference>
<gene>
    <name evidence="2" type="ORF">CC99x_003500</name>
    <name evidence="1" type="ORF">CC99x_02284</name>
</gene>
<evidence type="ECO:0000313" key="3">
    <source>
        <dbReference type="Proteomes" id="UP000051494"/>
    </source>
</evidence>
<reference evidence="2" key="2">
    <citation type="journal article" date="2016" name="Genome Announc.">
        <title>Draft Genome Sequences of Two Novel Amoeba-Resistant Intranuclear Bacteria, 'Candidatus Berkiella cookevillensis' and 'Candidatus Berkiella aquae'.</title>
        <authorList>
            <person name="Mehari Y.T."/>
            <person name="Arivett B.A."/>
            <person name="Farone A.L."/>
            <person name="Gunderson J.H."/>
            <person name="Farone M.B."/>
        </authorList>
    </citation>
    <scope>NUCLEOTIDE SEQUENCE</scope>
    <source>
        <strain evidence="2">CC99</strain>
    </source>
</reference>
<dbReference type="RefSeq" id="WP_057625379.1">
    <property type="nucleotide sequence ID" value="NZ_LKHV02000001.1"/>
</dbReference>
<accession>A0A0Q9YMX0</accession>